<evidence type="ECO:0000313" key="2">
    <source>
        <dbReference type="EMBL" id="CAG7895262.1"/>
    </source>
</evidence>
<feature type="compositionally biased region" description="Basic and acidic residues" evidence="1">
    <location>
        <begin position="69"/>
        <end position="80"/>
    </location>
</feature>
<feature type="compositionally biased region" description="Basic residues" evidence="1">
    <location>
        <begin position="13"/>
        <end position="23"/>
    </location>
</feature>
<reference evidence="2 3" key="1">
    <citation type="submission" date="2021-07" db="EMBL/GenBank/DDBJ databases">
        <authorList>
            <consortium name="Genoscope - CEA"/>
            <person name="William W."/>
        </authorList>
    </citation>
    <scope>NUCLEOTIDE SEQUENCE [LARGE SCALE GENOMIC DNA]</scope>
</reference>
<dbReference type="Gramene" id="A02p42140.2_BraZ1">
    <property type="protein sequence ID" value="A02p42140.2_BraZ1.CDS"/>
    <property type="gene ID" value="A02g42140.2_BraZ1"/>
</dbReference>
<proteinExistence type="predicted"/>
<dbReference type="AlphaFoldDB" id="A0A8D9HAA3"/>
<organism evidence="2 3">
    <name type="scientific">Brassica campestris</name>
    <name type="common">Field mustard</name>
    <dbReference type="NCBI Taxonomy" id="3711"/>
    <lineage>
        <taxon>Eukaryota</taxon>
        <taxon>Viridiplantae</taxon>
        <taxon>Streptophyta</taxon>
        <taxon>Embryophyta</taxon>
        <taxon>Tracheophyta</taxon>
        <taxon>Spermatophyta</taxon>
        <taxon>Magnoliopsida</taxon>
        <taxon>eudicotyledons</taxon>
        <taxon>Gunneridae</taxon>
        <taxon>Pentapetalae</taxon>
        <taxon>rosids</taxon>
        <taxon>malvids</taxon>
        <taxon>Brassicales</taxon>
        <taxon>Brassicaceae</taxon>
        <taxon>Brassiceae</taxon>
        <taxon>Brassica</taxon>
    </lineage>
</organism>
<feature type="region of interest" description="Disordered" evidence="1">
    <location>
        <begin position="13"/>
        <end position="58"/>
    </location>
</feature>
<sequence length="212" mass="24785">MVCFKVIKAKPSRHKSTVHRNLNKKPNDYMGNKENSLRPKRRRPGSLPDTRVKEAGDRHTCRDLEHQCDTRRPPRLDRNRFANPPELFTDTPRFARAQILTSLRRNPNRSSPLHLHAGEFYLSKEVSSDFESHQTLDRRAENHRSSSLERRHHRFADARTIEPPPKPLFFKPSYLYAENIIDLLRDLLRLKRAASNHTQTPNPDTNLGRTTT</sequence>
<feature type="region of interest" description="Disordered" evidence="1">
    <location>
        <begin position="69"/>
        <end position="88"/>
    </location>
</feature>
<name>A0A8D9HAA3_BRACM</name>
<evidence type="ECO:0000256" key="1">
    <source>
        <dbReference type="SAM" id="MobiDB-lite"/>
    </source>
</evidence>
<accession>A0A8D9HAA3</accession>
<dbReference type="EMBL" id="LS974618">
    <property type="protein sequence ID" value="CAG7895262.1"/>
    <property type="molecule type" value="Genomic_DNA"/>
</dbReference>
<evidence type="ECO:0000313" key="3">
    <source>
        <dbReference type="Proteomes" id="UP000694005"/>
    </source>
</evidence>
<gene>
    <name evidence="2" type="ORF">BRAPAZ1V2_A02P42140.2</name>
</gene>
<protein>
    <submittedName>
        <fullName evidence="2">Uncharacterized protein</fullName>
    </submittedName>
</protein>
<dbReference type="Proteomes" id="UP000694005">
    <property type="component" value="Chromosome A02"/>
</dbReference>